<organism evidence="1 2">
    <name type="scientific">Sporomusa acidovorans (strain ATCC 49682 / DSM 3132 / Mol)</name>
    <dbReference type="NCBI Taxonomy" id="1123286"/>
    <lineage>
        <taxon>Bacteria</taxon>
        <taxon>Bacillati</taxon>
        <taxon>Bacillota</taxon>
        <taxon>Negativicutes</taxon>
        <taxon>Selenomonadales</taxon>
        <taxon>Sporomusaceae</taxon>
        <taxon>Sporomusa</taxon>
    </lineage>
</organism>
<evidence type="ECO:0000313" key="1">
    <source>
        <dbReference type="EMBL" id="XFO73376.1"/>
    </source>
</evidence>
<gene>
    <name evidence="1" type="ORF">SPACI_034620</name>
</gene>
<protein>
    <submittedName>
        <fullName evidence="1">Uncharacterized protein</fullName>
    </submittedName>
</protein>
<proteinExistence type="predicted"/>
<dbReference type="EMBL" id="CP155571">
    <property type="protein sequence ID" value="XFO73376.1"/>
    <property type="molecule type" value="Genomic_DNA"/>
</dbReference>
<name>A0ABZ3J650_SPOA4</name>
<evidence type="ECO:0000313" key="2">
    <source>
        <dbReference type="Proteomes" id="UP000216052"/>
    </source>
</evidence>
<accession>A0ABZ3J650</accession>
<dbReference type="Proteomes" id="UP000216052">
    <property type="component" value="Chromosome"/>
</dbReference>
<dbReference type="RefSeq" id="WP_169716720.1">
    <property type="nucleotide sequence ID" value="NZ_CP155571.1"/>
</dbReference>
<keyword evidence="2" id="KW-1185">Reference proteome</keyword>
<sequence length="76" mass="8376">MPRHCCCGLVNEESVCRKFSPQGQKAGAAPVIVQVEELEALCLKDIKGFEQATCASIMGLSRPTFIYMALSKKRQE</sequence>
<reference evidence="1" key="1">
    <citation type="submission" date="2024-05" db="EMBL/GenBank/DDBJ databases">
        <title>Isolation and characterization of Sporomusa carbonis sp. nov., a carboxydotrophic hydrogenogen in the genus of Sporomusa isolated from a charcoal burning pile.</title>
        <authorList>
            <person name="Boeer T."/>
            <person name="Rosenbaum F."/>
            <person name="Eysell L."/>
            <person name="Mueller V."/>
            <person name="Daniel R."/>
            <person name="Poehlein A."/>
        </authorList>
    </citation>
    <scope>NUCLEOTIDE SEQUENCE [LARGE SCALE GENOMIC DNA]</scope>
    <source>
        <strain evidence="1">DSM 3132</strain>
    </source>
</reference>
<dbReference type="Pfam" id="PF02001">
    <property type="entry name" value="DUF134"/>
    <property type="match status" value="1"/>
</dbReference>
<dbReference type="InterPro" id="IPR002852">
    <property type="entry name" value="UPF0251"/>
</dbReference>